<dbReference type="EMBL" id="JAJSOF020000025">
    <property type="protein sequence ID" value="KAJ4434418.1"/>
    <property type="molecule type" value="Genomic_DNA"/>
</dbReference>
<feature type="region of interest" description="Disordered" evidence="1">
    <location>
        <begin position="402"/>
        <end position="434"/>
    </location>
</feature>
<dbReference type="InterPro" id="IPR032135">
    <property type="entry name" value="DUF4817"/>
</dbReference>
<sequence length="466" mass="53569">MDLVVPPLVAIRQPPCQTCSPLVCVGYSLECVATMQRYADNNVHRFDWPARSPDLNPIEHLWAELDRRLRSREMRPASIVQLNAILQEEWLRIPVDILQKLVESMPDRAAPVTATRGGTVSSIFGLIYLDPIEVDTSFVDDFMSCQPTEGSRFSDYLVDTYISDSALFPPQMWASESTESQRTTNACEAFHSKFTILIRIQLNQRAYQREFGVRNPPKRNTIQGLVNKLETTGSLTFIVQNPAILSITWFRSSMVPFIRLCDDRIISRNQVPKSPDFTTPDNICYREAFIIQSPVKNLKRVYKTVVLYGCGTWTLTLREEHRLRVFENKVLRKIFGAKRDEVTGEWRKLHNTELHALYSSPDVIRNIKSRHLRWAGQVACMGEFRNAYRVLVGSRREKDLWGGRDLDGKSTKEEQGECKENKGETMGTKRIQGEQGKYREYKGIIRGMQGEQGADKGEQGEYREYK</sequence>
<dbReference type="Gene3D" id="3.30.420.10">
    <property type="entry name" value="Ribonuclease H-like superfamily/Ribonuclease H"/>
    <property type="match status" value="1"/>
</dbReference>
<comment type="caution">
    <text evidence="3">The sequence shown here is derived from an EMBL/GenBank/DDBJ whole genome shotgun (WGS) entry which is preliminary data.</text>
</comment>
<evidence type="ECO:0000313" key="4">
    <source>
        <dbReference type="Proteomes" id="UP001148838"/>
    </source>
</evidence>
<feature type="compositionally biased region" description="Basic and acidic residues" evidence="1">
    <location>
        <begin position="453"/>
        <end position="466"/>
    </location>
</feature>
<evidence type="ECO:0000256" key="1">
    <source>
        <dbReference type="SAM" id="MobiDB-lite"/>
    </source>
</evidence>
<keyword evidence="4" id="KW-1185">Reference proteome</keyword>
<feature type="region of interest" description="Disordered" evidence="1">
    <location>
        <begin position="446"/>
        <end position="466"/>
    </location>
</feature>
<protein>
    <recommendedName>
        <fullName evidence="2">DUF4817 domain-containing protein</fullName>
    </recommendedName>
</protein>
<feature type="domain" description="DUF4817" evidence="2">
    <location>
        <begin position="204"/>
        <end position="236"/>
    </location>
</feature>
<evidence type="ECO:0000259" key="2">
    <source>
        <dbReference type="Pfam" id="PF16087"/>
    </source>
</evidence>
<evidence type="ECO:0000313" key="3">
    <source>
        <dbReference type="EMBL" id="KAJ4434418.1"/>
    </source>
</evidence>
<proteinExistence type="predicted"/>
<dbReference type="InterPro" id="IPR036397">
    <property type="entry name" value="RNaseH_sf"/>
</dbReference>
<gene>
    <name evidence="3" type="ORF">ANN_22980</name>
</gene>
<accession>A0ABQ8SK77</accession>
<feature type="compositionally biased region" description="Basic and acidic residues" evidence="1">
    <location>
        <begin position="402"/>
        <end position="423"/>
    </location>
</feature>
<reference evidence="3 4" key="1">
    <citation type="journal article" date="2022" name="Allergy">
        <title>Genome assembly and annotation of Periplaneta americana reveal a comprehensive cockroach allergen profile.</title>
        <authorList>
            <person name="Wang L."/>
            <person name="Xiong Q."/>
            <person name="Saelim N."/>
            <person name="Wang L."/>
            <person name="Nong W."/>
            <person name="Wan A.T."/>
            <person name="Shi M."/>
            <person name="Liu X."/>
            <person name="Cao Q."/>
            <person name="Hui J.H.L."/>
            <person name="Sookrung N."/>
            <person name="Leung T.F."/>
            <person name="Tungtrongchitr A."/>
            <person name="Tsui S.K.W."/>
        </authorList>
    </citation>
    <scope>NUCLEOTIDE SEQUENCE [LARGE SCALE GENOMIC DNA]</scope>
    <source>
        <strain evidence="3">PWHHKU_190912</strain>
    </source>
</reference>
<organism evidence="3 4">
    <name type="scientific">Periplaneta americana</name>
    <name type="common">American cockroach</name>
    <name type="synonym">Blatta americana</name>
    <dbReference type="NCBI Taxonomy" id="6978"/>
    <lineage>
        <taxon>Eukaryota</taxon>
        <taxon>Metazoa</taxon>
        <taxon>Ecdysozoa</taxon>
        <taxon>Arthropoda</taxon>
        <taxon>Hexapoda</taxon>
        <taxon>Insecta</taxon>
        <taxon>Pterygota</taxon>
        <taxon>Neoptera</taxon>
        <taxon>Polyneoptera</taxon>
        <taxon>Dictyoptera</taxon>
        <taxon>Blattodea</taxon>
        <taxon>Blattoidea</taxon>
        <taxon>Blattidae</taxon>
        <taxon>Blattinae</taxon>
        <taxon>Periplaneta</taxon>
    </lineage>
</organism>
<name>A0ABQ8SK77_PERAM</name>
<dbReference type="Pfam" id="PF16087">
    <property type="entry name" value="DUF4817"/>
    <property type="match status" value="1"/>
</dbReference>
<dbReference type="Proteomes" id="UP001148838">
    <property type="component" value="Unassembled WGS sequence"/>
</dbReference>